<proteinExistence type="predicted"/>
<name>A0A080M292_9PROT</name>
<keyword evidence="2" id="KW-1185">Reference proteome</keyword>
<reference evidence="1" key="1">
    <citation type="submission" date="2014-02" db="EMBL/GenBank/DDBJ databases">
        <title>Expanding our view of genomic diversity in Candidatus Accumulibacter clades.</title>
        <authorList>
            <person name="Skennerton C.T."/>
            <person name="Barr J.J."/>
            <person name="Slater F.R."/>
            <person name="Bond P.L."/>
            <person name="Tyson G.W."/>
        </authorList>
    </citation>
    <scope>NUCLEOTIDE SEQUENCE [LARGE SCALE GENOMIC DNA]</scope>
</reference>
<protein>
    <submittedName>
        <fullName evidence="1">Uncharacterized protein</fullName>
    </submittedName>
</protein>
<accession>A0A080M292</accession>
<comment type="caution">
    <text evidence="1">The sequence shown here is derived from an EMBL/GenBank/DDBJ whole genome shotgun (WGS) entry which is preliminary data.</text>
</comment>
<organism evidence="1 2">
    <name type="scientific">Candidatus Accumulibacter cognatus</name>
    <dbReference type="NCBI Taxonomy" id="2954383"/>
    <lineage>
        <taxon>Bacteria</taxon>
        <taxon>Pseudomonadati</taxon>
        <taxon>Pseudomonadota</taxon>
        <taxon>Betaproteobacteria</taxon>
        <taxon>Candidatus Accumulibacter</taxon>
    </lineage>
</organism>
<sequence length="91" mass="10012">MRARAGNEPPFVAGHDGCKQCSANVDQDGRSAGLIGYNSALRRPALIGMGRPTHFRSRVASRIPCHFRFPDRHYPKSAKGFSFLQALLMPS</sequence>
<evidence type="ECO:0000313" key="1">
    <source>
        <dbReference type="EMBL" id="KFB75397.1"/>
    </source>
</evidence>
<evidence type="ECO:0000313" key="2">
    <source>
        <dbReference type="Proteomes" id="UP000021315"/>
    </source>
</evidence>
<dbReference type="Proteomes" id="UP000021315">
    <property type="component" value="Unassembled WGS sequence"/>
</dbReference>
<dbReference type="EMBL" id="JDST02000090">
    <property type="protein sequence ID" value="KFB75397.1"/>
    <property type="molecule type" value="Genomic_DNA"/>
</dbReference>
<dbReference type="AlphaFoldDB" id="A0A080M292"/>
<gene>
    <name evidence="1" type="ORF">AW06_003566</name>
</gene>
<dbReference type="STRING" id="1453999.AW06_003566"/>